<evidence type="ECO:0000313" key="1">
    <source>
        <dbReference type="EMBL" id="KAI5676581.1"/>
    </source>
</evidence>
<dbReference type="EMBL" id="CM044702">
    <property type="protein sequence ID" value="KAI5676581.1"/>
    <property type="molecule type" value="Genomic_DNA"/>
</dbReference>
<reference evidence="2" key="1">
    <citation type="journal article" date="2023" name="Nat. Plants">
        <title>Single-cell RNA sequencing provides a high-resolution roadmap for understanding the multicellular compartmentation of specialized metabolism.</title>
        <authorList>
            <person name="Sun S."/>
            <person name="Shen X."/>
            <person name="Li Y."/>
            <person name="Li Y."/>
            <person name="Wang S."/>
            <person name="Li R."/>
            <person name="Zhang H."/>
            <person name="Shen G."/>
            <person name="Guo B."/>
            <person name="Wei J."/>
            <person name="Xu J."/>
            <person name="St-Pierre B."/>
            <person name="Chen S."/>
            <person name="Sun C."/>
        </authorList>
    </citation>
    <scope>NUCLEOTIDE SEQUENCE [LARGE SCALE GENOMIC DNA]</scope>
</reference>
<gene>
    <name evidence="1" type="ORF">M9H77_07531</name>
</gene>
<organism evidence="1 2">
    <name type="scientific">Catharanthus roseus</name>
    <name type="common">Madagascar periwinkle</name>
    <name type="synonym">Vinca rosea</name>
    <dbReference type="NCBI Taxonomy" id="4058"/>
    <lineage>
        <taxon>Eukaryota</taxon>
        <taxon>Viridiplantae</taxon>
        <taxon>Streptophyta</taxon>
        <taxon>Embryophyta</taxon>
        <taxon>Tracheophyta</taxon>
        <taxon>Spermatophyta</taxon>
        <taxon>Magnoliopsida</taxon>
        <taxon>eudicotyledons</taxon>
        <taxon>Gunneridae</taxon>
        <taxon>Pentapetalae</taxon>
        <taxon>asterids</taxon>
        <taxon>lamiids</taxon>
        <taxon>Gentianales</taxon>
        <taxon>Apocynaceae</taxon>
        <taxon>Rauvolfioideae</taxon>
        <taxon>Vinceae</taxon>
        <taxon>Catharanthinae</taxon>
        <taxon>Catharanthus</taxon>
    </lineage>
</organism>
<accession>A0ACC0BVB0</accession>
<name>A0ACC0BVB0_CATRO</name>
<keyword evidence="2" id="KW-1185">Reference proteome</keyword>
<dbReference type="Proteomes" id="UP001060085">
    <property type="component" value="Linkage Group LG02"/>
</dbReference>
<comment type="caution">
    <text evidence="1">The sequence shown here is derived from an EMBL/GenBank/DDBJ whole genome shotgun (WGS) entry which is preliminary data.</text>
</comment>
<proteinExistence type="predicted"/>
<evidence type="ECO:0000313" key="2">
    <source>
        <dbReference type="Proteomes" id="UP001060085"/>
    </source>
</evidence>
<sequence>MGIGNFSSRAKTFDHIPCEDCCVSSPYDVIIEDGDQFTFLNSLGTFLQRRYLTESNSIACAIPRADDYDLNIANFVSSVLGVKDRKTWTKSLALFLKTYQ</sequence>
<protein>
    <submittedName>
        <fullName evidence="1">Uncharacterized protein</fullName>
    </submittedName>
</protein>